<proteinExistence type="predicted"/>
<dbReference type="EMBL" id="ML004456">
    <property type="protein sequence ID" value="RKP30536.1"/>
    <property type="molecule type" value="Genomic_DNA"/>
</dbReference>
<dbReference type="InterPro" id="IPR058841">
    <property type="entry name" value="HTH_76"/>
</dbReference>
<dbReference type="Pfam" id="PF25871">
    <property type="entry name" value="HTH_76"/>
    <property type="match status" value="1"/>
</dbReference>
<gene>
    <name evidence="4" type="ORF">METBISCDRAFT_30819</name>
</gene>
<feature type="region of interest" description="Disordered" evidence="1">
    <location>
        <begin position="137"/>
        <end position="174"/>
    </location>
</feature>
<dbReference type="Proteomes" id="UP000268321">
    <property type="component" value="Unassembled WGS sequence"/>
</dbReference>
<evidence type="ECO:0000313" key="5">
    <source>
        <dbReference type="Proteomes" id="UP000268321"/>
    </source>
</evidence>
<dbReference type="InterPro" id="IPR040554">
    <property type="entry name" value="KPWE_PEX14_dom"/>
</dbReference>
<name>A0A4P9ZCB9_9ASCO</name>
<dbReference type="PANTHER" id="PTHR36855:SF1">
    <property type="entry name" value="PEROXISOME MEMBRANE ANCHOR PROTEIN PEX14P N-TERMINAL DOMAIN-CONTAINING PROTEIN"/>
    <property type="match status" value="1"/>
</dbReference>
<evidence type="ECO:0000259" key="3">
    <source>
        <dbReference type="Pfam" id="PF25871"/>
    </source>
</evidence>
<protein>
    <submittedName>
        <fullName evidence="4">Uncharacterized protein</fullName>
    </submittedName>
</protein>
<evidence type="ECO:0000256" key="1">
    <source>
        <dbReference type="SAM" id="MobiDB-lite"/>
    </source>
</evidence>
<evidence type="ECO:0000313" key="4">
    <source>
        <dbReference type="EMBL" id="RKP30536.1"/>
    </source>
</evidence>
<feature type="domain" description="PEX14-like helix-turn-helix" evidence="3">
    <location>
        <begin position="5"/>
        <end position="81"/>
    </location>
</feature>
<feature type="domain" description="Peroxisomal membrane protein PEX14-like KPWE" evidence="2">
    <location>
        <begin position="113"/>
        <end position="159"/>
    </location>
</feature>
<keyword evidence="5" id="KW-1185">Reference proteome</keyword>
<accession>A0A4P9ZCB9</accession>
<dbReference type="Pfam" id="PF17733">
    <property type="entry name" value="KPWE_dom"/>
    <property type="match status" value="1"/>
</dbReference>
<organism evidence="4 5">
    <name type="scientific">Metschnikowia bicuspidata</name>
    <dbReference type="NCBI Taxonomy" id="27322"/>
    <lineage>
        <taxon>Eukaryota</taxon>
        <taxon>Fungi</taxon>
        <taxon>Dikarya</taxon>
        <taxon>Ascomycota</taxon>
        <taxon>Saccharomycotina</taxon>
        <taxon>Pichiomycetes</taxon>
        <taxon>Metschnikowiaceae</taxon>
        <taxon>Metschnikowia</taxon>
    </lineage>
</organism>
<sequence>MNQEAVHLEFHNYNWDSFEEFQQGLSEILESHLESLKEQDPSIKTIPAAQRQQLVDQAKSYFFCSKTGQILNLDDYHAWKLLNHAKIQEVVDKTGIGAAAEGNQQGNTCQEAPYSSNYQQLVELIVSGKPVSGIKNIPDTVLSDQKSESRAPCRTKPWAKQTEEPNEEHNKSES</sequence>
<dbReference type="OrthoDB" id="9936937at2759"/>
<evidence type="ECO:0000259" key="2">
    <source>
        <dbReference type="Pfam" id="PF17733"/>
    </source>
</evidence>
<dbReference type="AlphaFoldDB" id="A0A4P9ZCB9"/>
<reference evidence="5" key="1">
    <citation type="journal article" date="2018" name="Nat. Microbiol.">
        <title>Leveraging single-cell genomics to expand the fungal tree of life.</title>
        <authorList>
            <person name="Ahrendt S.R."/>
            <person name="Quandt C.A."/>
            <person name="Ciobanu D."/>
            <person name="Clum A."/>
            <person name="Salamov A."/>
            <person name="Andreopoulos B."/>
            <person name="Cheng J.F."/>
            <person name="Woyke T."/>
            <person name="Pelin A."/>
            <person name="Henrissat B."/>
            <person name="Reynolds N.K."/>
            <person name="Benny G.L."/>
            <person name="Smith M.E."/>
            <person name="James T.Y."/>
            <person name="Grigoriev I.V."/>
        </authorList>
    </citation>
    <scope>NUCLEOTIDE SEQUENCE [LARGE SCALE GENOMIC DNA]</scope>
    <source>
        <strain evidence="5">Baker2002</strain>
    </source>
</reference>
<feature type="compositionally biased region" description="Basic and acidic residues" evidence="1">
    <location>
        <begin position="161"/>
        <end position="174"/>
    </location>
</feature>
<dbReference type="PANTHER" id="PTHR36855">
    <property type="entry name" value="CHROMOSOME 10, WHOLE GENOME SHOTGUN SEQUENCE"/>
    <property type="match status" value="1"/>
</dbReference>